<organism evidence="2 3">
    <name type="scientific">Shewanella surugensis</name>
    <dbReference type="NCBI Taxonomy" id="212020"/>
    <lineage>
        <taxon>Bacteria</taxon>
        <taxon>Pseudomonadati</taxon>
        <taxon>Pseudomonadota</taxon>
        <taxon>Gammaproteobacteria</taxon>
        <taxon>Alteromonadales</taxon>
        <taxon>Shewanellaceae</taxon>
        <taxon>Shewanella</taxon>
    </lineage>
</organism>
<dbReference type="InterPro" id="IPR025496">
    <property type="entry name" value="DUF4387"/>
</dbReference>
<evidence type="ECO:0000313" key="2">
    <source>
        <dbReference type="EMBL" id="MCL1125494.1"/>
    </source>
</evidence>
<dbReference type="Pfam" id="PF14330">
    <property type="entry name" value="DUF4387"/>
    <property type="match status" value="1"/>
</dbReference>
<accession>A0ABT0LCQ7</accession>
<name>A0ABT0LCQ7_9GAMM</name>
<reference evidence="2 3" key="1">
    <citation type="submission" date="2022-01" db="EMBL/GenBank/DDBJ databases">
        <title>Whole genome-based taxonomy of the Shewanellaceae.</title>
        <authorList>
            <person name="Martin-Rodriguez A.J."/>
        </authorList>
    </citation>
    <scope>NUCLEOTIDE SEQUENCE [LARGE SCALE GENOMIC DNA]</scope>
    <source>
        <strain evidence="2 3">DSM 17177</strain>
    </source>
</reference>
<keyword evidence="3" id="KW-1185">Reference proteome</keyword>
<evidence type="ECO:0000259" key="1">
    <source>
        <dbReference type="Pfam" id="PF14330"/>
    </source>
</evidence>
<dbReference type="Proteomes" id="UP001203423">
    <property type="component" value="Unassembled WGS sequence"/>
</dbReference>
<proteinExistence type="predicted"/>
<dbReference type="EMBL" id="JAKIKS010000050">
    <property type="protein sequence ID" value="MCL1125494.1"/>
    <property type="molecule type" value="Genomic_DNA"/>
</dbReference>
<sequence>MKKTLTELAKVIRSKNCSPFELTLDIIFTDRNDYEKVKETQQFNKEVIARLYSIKVDEVKSIIYFSPAKAIKIVLNRTQPSGCKGDKDVYGAQQHAPLLNLFINL</sequence>
<dbReference type="RefSeq" id="WP_248940804.1">
    <property type="nucleotide sequence ID" value="NZ_JAKIKS010000050.1"/>
</dbReference>
<comment type="caution">
    <text evidence="2">The sequence shown here is derived from an EMBL/GenBank/DDBJ whole genome shotgun (WGS) entry which is preliminary data.</text>
</comment>
<evidence type="ECO:0000313" key="3">
    <source>
        <dbReference type="Proteomes" id="UP001203423"/>
    </source>
</evidence>
<feature type="domain" description="DUF4387" evidence="1">
    <location>
        <begin position="5"/>
        <end position="101"/>
    </location>
</feature>
<gene>
    <name evidence="2" type="ORF">L2764_13655</name>
</gene>
<protein>
    <submittedName>
        <fullName evidence="2">DUF4387 domain-containing protein</fullName>
    </submittedName>
</protein>